<dbReference type="Pfam" id="PF13333">
    <property type="entry name" value="rve_2"/>
    <property type="match status" value="1"/>
</dbReference>
<dbReference type="PANTHER" id="PTHR46889:SF5">
    <property type="entry name" value="INTEGRASE PROTEIN"/>
    <property type="match status" value="1"/>
</dbReference>
<dbReference type="PROSITE" id="PS50994">
    <property type="entry name" value="INTEGRASE"/>
    <property type="match status" value="1"/>
</dbReference>
<keyword evidence="4" id="KW-1185">Reference proteome</keyword>
<comment type="caution">
    <text evidence="3">The sequence shown here is derived from an EMBL/GenBank/DDBJ whole genome shotgun (WGS) entry which is preliminary data.</text>
</comment>
<sequence length="283" mass="32359">MSELSGRYPLPDLLECAGLARSSYYYALSHPKAPTRPELWEAAAEIFSRTANGCGHRQIAMCLRAEQGVRIADKTVLKMMHEMGVSCGIRRETDYHRYNSYKGKVGRTFENVIGRDFEAEGPWQKMGTDVTEFKQPWGKAYFAPVYDFGSKEIVAWSTSLHPNMAQQHELLDQLVSRKPDGASPILHSDMGWQYQQAGWCNRLKEAGVVQSMSRKGNCIDNGATEQVFGHLKDEFFRDQTWPSFDAFKRDLDAYVVHWNTRRRQVKLKGLTPEEFRNQSLHAA</sequence>
<accession>A0A1H6KJE0</accession>
<dbReference type="Gene3D" id="3.30.420.10">
    <property type="entry name" value="Ribonuclease H-like superfamily/Ribonuclease H"/>
    <property type="match status" value="1"/>
</dbReference>
<dbReference type="Proteomes" id="UP000199135">
    <property type="component" value="Unassembled WGS sequence"/>
</dbReference>
<gene>
    <name evidence="3" type="ORF">SAMN05216447_1221</name>
</gene>
<dbReference type="InterPro" id="IPR001584">
    <property type="entry name" value="Integrase_cat-core"/>
</dbReference>
<dbReference type="PANTHER" id="PTHR46889">
    <property type="entry name" value="TRANSPOSASE INSF FOR INSERTION SEQUENCE IS3B-RELATED"/>
    <property type="match status" value="1"/>
</dbReference>
<name>A0A1H6KJE0_9ACTN</name>
<proteinExistence type="predicted"/>
<organism evidence="3 4">
    <name type="scientific">Parafannyhessea umbonata</name>
    <dbReference type="NCBI Taxonomy" id="604330"/>
    <lineage>
        <taxon>Bacteria</taxon>
        <taxon>Bacillati</taxon>
        <taxon>Actinomycetota</taxon>
        <taxon>Coriobacteriia</taxon>
        <taxon>Coriobacteriales</taxon>
        <taxon>Atopobiaceae</taxon>
        <taxon>Parafannyhessea</taxon>
    </lineage>
</organism>
<dbReference type="InterPro" id="IPR050900">
    <property type="entry name" value="Transposase_IS3/IS150/IS904"/>
</dbReference>
<dbReference type="InterPro" id="IPR025948">
    <property type="entry name" value="HTH-like_dom"/>
</dbReference>
<dbReference type="InterPro" id="IPR012337">
    <property type="entry name" value="RNaseH-like_sf"/>
</dbReference>
<dbReference type="SUPFAM" id="SSF53098">
    <property type="entry name" value="Ribonuclease H-like"/>
    <property type="match status" value="1"/>
</dbReference>
<reference evidence="3 4" key="1">
    <citation type="submission" date="2016-10" db="EMBL/GenBank/DDBJ databases">
        <authorList>
            <person name="Varghese N."/>
            <person name="Submissions S."/>
        </authorList>
    </citation>
    <scope>NUCLEOTIDE SEQUENCE [LARGE SCALE GENOMIC DNA]</scope>
    <source>
        <strain evidence="3 4">WCP15</strain>
    </source>
</reference>
<dbReference type="Pfam" id="PF13276">
    <property type="entry name" value="HTH_21"/>
    <property type="match status" value="1"/>
</dbReference>
<dbReference type="InterPro" id="IPR036397">
    <property type="entry name" value="RNaseH_sf"/>
</dbReference>
<evidence type="ECO:0000313" key="3">
    <source>
        <dbReference type="EMBL" id="SEH71652.1"/>
    </source>
</evidence>
<dbReference type="NCBIfam" id="NF033516">
    <property type="entry name" value="transpos_IS3"/>
    <property type="match status" value="1"/>
</dbReference>
<evidence type="ECO:0000313" key="4">
    <source>
        <dbReference type="Proteomes" id="UP000199135"/>
    </source>
</evidence>
<protein>
    <submittedName>
        <fullName evidence="3">Transposase InsO and inactivated derivatives</fullName>
    </submittedName>
</protein>
<feature type="domain" description="Integrase catalytic" evidence="2">
    <location>
        <begin position="118"/>
        <end position="280"/>
    </location>
</feature>
<dbReference type="InterPro" id="IPR048020">
    <property type="entry name" value="Transpos_IS3"/>
</dbReference>
<comment type="function">
    <text evidence="1">Involved in the transposition of the insertion sequence.</text>
</comment>
<evidence type="ECO:0000259" key="2">
    <source>
        <dbReference type="PROSITE" id="PS50994"/>
    </source>
</evidence>
<evidence type="ECO:0000256" key="1">
    <source>
        <dbReference type="ARBA" id="ARBA00002286"/>
    </source>
</evidence>
<dbReference type="Pfam" id="PF00665">
    <property type="entry name" value="rve"/>
    <property type="match status" value="1"/>
</dbReference>
<dbReference type="EMBL" id="FNWT01000022">
    <property type="protein sequence ID" value="SEH71652.1"/>
    <property type="molecule type" value="Genomic_DNA"/>
</dbReference>